<proteinExistence type="predicted"/>
<dbReference type="Gene3D" id="3.40.50.1820">
    <property type="entry name" value="alpha/beta hydrolase"/>
    <property type="match status" value="1"/>
</dbReference>
<dbReference type="AlphaFoldDB" id="A0A176QCD5"/>
<dbReference type="STRING" id="262209.AWH69_11115"/>
<organism evidence="3 4">
    <name type="scientific">Janibacter melonis</name>
    <dbReference type="NCBI Taxonomy" id="262209"/>
    <lineage>
        <taxon>Bacteria</taxon>
        <taxon>Bacillati</taxon>
        <taxon>Actinomycetota</taxon>
        <taxon>Actinomycetes</taxon>
        <taxon>Micrococcales</taxon>
        <taxon>Intrasporangiaceae</taxon>
        <taxon>Janibacter</taxon>
    </lineage>
</organism>
<dbReference type="PANTHER" id="PTHR43329">
    <property type="entry name" value="EPOXIDE HYDROLASE"/>
    <property type="match status" value="1"/>
</dbReference>
<dbReference type="InterPro" id="IPR000073">
    <property type="entry name" value="AB_hydrolase_1"/>
</dbReference>
<dbReference type="EMBL" id="LQZG01000003">
    <property type="protein sequence ID" value="OAB87318.1"/>
    <property type="molecule type" value="Genomic_DNA"/>
</dbReference>
<keyword evidence="4" id="KW-1185">Reference proteome</keyword>
<gene>
    <name evidence="3" type="ORF">AWH69_11115</name>
</gene>
<dbReference type="PRINTS" id="PR00412">
    <property type="entry name" value="EPOXHYDRLASE"/>
</dbReference>
<evidence type="ECO:0000259" key="2">
    <source>
        <dbReference type="Pfam" id="PF00561"/>
    </source>
</evidence>
<protein>
    <submittedName>
        <fullName evidence="3">Alpha/beta hydrolase</fullName>
    </submittedName>
</protein>
<sequence length="291" mass="32119">MFDGFADERVDVGEVVLRVRHRLTDPARTPVLLVHGHPRTGATWHEVARRLVARGHDVVVPDMRGYGASSAPEPRPDHRQQSKRAVAGDLVRLLDVLDVPRVVLAGHDRGCYVALRLALDHPDRVAALGVLDGVPISEALARCDARFAAAWPHWFFFAMPDKPERAILADPLAWYAPSPQHMGAVALAELEEALVRPHVVRAMLEDYRAGLGVDRADEEADRAAGRRLRMPTTFARSRDDDLAELYGEPVRIWQDWADDVVEVVVGSGHHMAEEAPGEVADLLADLAARAR</sequence>
<name>A0A176QCD5_9MICO</name>
<reference evidence="3 4" key="1">
    <citation type="submission" date="2016-01" db="EMBL/GenBank/DDBJ databases">
        <title>Janibacter melonis strain CD11_4 genome sequencing and assembly.</title>
        <authorList>
            <person name="Nair G.R."/>
            <person name="Kaur G."/>
            <person name="Chander A.M."/>
            <person name="Mayilraj S."/>
        </authorList>
    </citation>
    <scope>NUCLEOTIDE SEQUENCE [LARGE SCALE GENOMIC DNA]</scope>
    <source>
        <strain evidence="3 4">CD11-4</strain>
    </source>
</reference>
<feature type="domain" description="AB hydrolase-1" evidence="2">
    <location>
        <begin position="30"/>
        <end position="276"/>
    </location>
</feature>
<comment type="caution">
    <text evidence="3">The sequence shown here is derived from an EMBL/GenBank/DDBJ whole genome shotgun (WGS) entry which is preliminary data.</text>
</comment>
<evidence type="ECO:0000313" key="4">
    <source>
        <dbReference type="Proteomes" id="UP000076976"/>
    </source>
</evidence>
<dbReference type="InterPro" id="IPR029058">
    <property type="entry name" value="AB_hydrolase_fold"/>
</dbReference>
<evidence type="ECO:0000313" key="3">
    <source>
        <dbReference type="EMBL" id="OAB87318.1"/>
    </source>
</evidence>
<dbReference type="GO" id="GO:0016787">
    <property type="term" value="F:hydrolase activity"/>
    <property type="evidence" value="ECO:0007669"/>
    <property type="project" value="UniProtKB-KW"/>
</dbReference>
<keyword evidence="1 3" id="KW-0378">Hydrolase</keyword>
<dbReference type="Pfam" id="PF00561">
    <property type="entry name" value="Abhydrolase_1"/>
    <property type="match status" value="1"/>
</dbReference>
<dbReference type="Proteomes" id="UP000076976">
    <property type="component" value="Unassembled WGS sequence"/>
</dbReference>
<dbReference type="InterPro" id="IPR000639">
    <property type="entry name" value="Epox_hydrolase-like"/>
</dbReference>
<dbReference type="PRINTS" id="PR00111">
    <property type="entry name" value="ABHYDROLASE"/>
</dbReference>
<dbReference type="SUPFAM" id="SSF53474">
    <property type="entry name" value="alpha/beta-Hydrolases"/>
    <property type="match status" value="1"/>
</dbReference>
<evidence type="ECO:0000256" key="1">
    <source>
        <dbReference type="ARBA" id="ARBA00022801"/>
    </source>
</evidence>
<accession>A0A176QCD5</accession>